<dbReference type="RefSeq" id="WP_111535351.1">
    <property type="nucleotide sequence ID" value="NZ_QKZL01000001.1"/>
</dbReference>
<dbReference type="SUPFAM" id="SSF50800">
    <property type="entry name" value="PK beta-barrel domain-like"/>
    <property type="match status" value="1"/>
</dbReference>
<comment type="caution">
    <text evidence="2">The sequence shown here is derived from an EMBL/GenBank/DDBJ whole genome shotgun (WGS) entry which is preliminary data.</text>
</comment>
<dbReference type="InterPro" id="IPR005302">
    <property type="entry name" value="MoCF_Sase_C"/>
</dbReference>
<evidence type="ECO:0000259" key="1">
    <source>
        <dbReference type="PROSITE" id="PS51340"/>
    </source>
</evidence>
<dbReference type="InterPro" id="IPR011037">
    <property type="entry name" value="Pyrv_Knase-like_insert_dom_sf"/>
</dbReference>
<dbReference type="EMBL" id="QKZL01000001">
    <property type="protein sequence ID" value="PZX19669.1"/>
    <property type="molecule type" value="Genomic_DNA"/>
</dbReference>
<dbReference type="GO" id="GO:0030170">
    <property type="term" value="F:pyridoxal phosphate binding"/>
    <property type="evidence" value="ECO:0007669"/>
    <property type="project" value="InterPro"/>
</dbReference>
<dbReference type="OrthoDB" id="9808413at2"/>
<dbReference type="PROSITE" id="PS51340">
    <property type="entry name" value="MOSC"/>
    <property type="match status" value="1"/>
</dbReference>
<accession>A0A2W7QCV0</accession>
<keyword evidence="3" id="KW-1185">Reference proteome</keyword>
<dbReference type="AlphaFoldDB" id="A0A2W7QCV0"/>
<dbReference type="PANTHER" id="PTHR36930:SF1">
    <property type="entry name" value="MOSC DOMAIN-CONTAINING PROTEIN"/>
    <property type="match status" value="1"/>
</dbReference>
<feature type="domain" description="MOSC" evidence="1">
    <location>
        <begin position="25"/>
        <end position="184"/>
    </location>
</feature>
<protein>
    <submittedName>
        <fullName evidence="2">MOSC domain-containing protein</fullName>
    </submittedName>
</protein>
<dbReference type="GO" id="GO:0003824">
    <property type="term" value="F:catalytic activity"/>
    <property type="evidence" value="ECO:0007669"/>
    <property type="project" value="InterPro"/>
</dbReference>
<reference evidence="2 3" key="1">
    <citation type="submission" date="2018-06" db="EMBL/GenBank/DDBJ databases">
        <title>Genomic Encyclopedia of Archaeal and Bacterial Type Strains, Phase II (KMG-II): from individual species to whole genera.</title>
        <authorList>
            <person name="Goeker M."/>
        </authorList>
    </citation>
    <scope>NUCLEOTIDE SEQUENCE [LARGE SCALE GENOMIC DNA]</scope>
    <source>
        <strain evidence="2 3">DSM 22009</strain>
    </source>
</reference>
<sequence>MQALVPTDHTARVTWLGRVPHRDRKPVDGEGVAAMPLAFGGMEGEFHAGVTRPACSRVAQQHPRDTEIANVRQLTILSAEELAAIAQDMEIERVDPAWLGASIVVEGIADFSHVPPSARLQGPDGVTLVIDMQNLPCQYPAMKIAEAVGERGKRFKAAAEGRRGVTAWVERPGTIRAGETLRLHVPGQRGWQGG</sequence>
<dbReference type="PANTHER" id="PTHR36930">
    <property type="entry name" value="METAL-SULFUR CLUSTER BIOSYNTHESIS PROTEINS YUAD-RELATED"/>
    <property type="match status" value="1"/>
</dbReference>
<name>A0A2W7QCV0_9RHOB</name>
<evidence type="ECO:0000313" key="2">
    <source>
        <dbReference type="EMBL" id="PZX19669.1"/>
    </source>
</evidence>
<evidence type="ECO:0000313" key="3">
    <source>
        <dbReference type="Proteomes" id="UP000248916"/>
    </source>
</evidence>
<dbReference type="Gene3D" id="2.40.33.20">
    <property type="entry name" value="PK beta-barrel domain-like"/>
    <property type="match status" value="1"/>
</dbReference>
<gene>
    <name evidence="2" type="ORF">LX81_00126</name>
</gene>
<proteinExistence type="predicted"/>
<dbReference type="InterPro" id="IPR052716">
    <property type="entry name" value="MOSC_domain"/>
</dbReference>
<dbReference type="Proteomes" id="UP000248916">
    <property type="component" value="Unassembled WGS sequence"/>
</dbReference>
<dbReference type="Pfam" id="PF03473">
    <property type="entry name" value="MOSC"/>
    <property type="match status" value="1"/>
</dbReference>
<organism evidence="2 3">
    <name type="scientific">Palleronia aestuarii</name>
    <dbReference type="NCBI Taxonomy" id="568105"/>
    <lineage>
        <taxon>Bacteria</taxon>
        <taxon>Pseudomonadati</taxon>
        <taxon>Pseudomonadota</taxon>
        <taxon>Alphaproteobacteria</taxon>
        <taxon>Rhodobacterales</taxon>
        <taxon>Roseobacteraceae</taxon>
        <taxon>Palleronia</taxon>
    </lineage>
</organism>
<dbReference type="GO" id="GO:0030151">
    <property type="term" value="F:molybdenum ion binding"/>
    <property type="evidence" value="ECO:0007669"/>
    <property type="project" value="InterPro"/>
</dbReference>